<evidence type="ECO:0000313" key="2">
    <source>
        <dbReference type="Proteomes" id="UP000033866"/>
    </source>
</evidence>
<dbReference type="AlphaFoldDB" id="A0A0G0B8T2"/>
<sequence length="104" mass="11541">MLPAQWNYGIITVLPSKVVPAEEGLAQIHAEIIYIVQNTVVIYTTSVEMQMVTSYLNHTKDQAVNQELVIGIVAVHVPAVLRLAQLVVHTLAQQIILLQIMDAR</sequence>
<dbReference type="Proteomes" id="UP000033866">
    <property type="component" value="Unassembled WGS sequence"/>
</dbReference>
<name>A0A0G0B8T2_9BACT</name>
<proteinExistence type="predicted"/>
<dbReference type="EMBL" id="LBPV01000011">
    <property type="protein sequence ID" value="KKP65799.1"/>
    <property type="molecule type" value="Genomic_DNA"/>
</dbReference>
<gene>
    <name evidence="1" type="ORF">UR61_C0011G0003</name>
</gene>
<evidence type="ECO:0000313" key="1">
    <source>
        <dbReference type="EMBL" id="KKP65799.1"/>
    </source>
</evidence>
<comment type="caution">
    <text evidence="1">The sequence shown here is derived from an EMBL/GenBank/DDBJ whole genome shotgun (WGS) entry which is preliminary data.</text>
</comment>
<organism evidence="1 2">
    <name type="scientific">candidate division WS6 bacterium GW2011_GWE1_34_7</name>
    <dbReference type="NCBI Taxonomy" id="1619093"/>
    <lineage>
        <taxon>Bacteria</taxon>
        <taxon>Candidatus Dojkabacteria</taxon>
    </lineage>
</organism>
<reference evidence="1 2" key="1">
    <citation type="journal article" date="2015" name="Nature">
        <title>rRNA introns, odd ribosomes, and small enigmatic genomes across a large radiation of phyla.</title>
        <authorList>
            <person name="Brown C.T."/>
            <person name="Hug L.A."/>
            <person name="Thomas B.C."/>
            <person name="Sharon I."/>
            <person name="Castelle C.J."/>
            <person name="Singh A."/>
            <person name="Wilkins M.J."/>
            <person name="Williams K.H."/>
            <person name="Banfield J.F."/>
        </authorList>
    </citation>
    <scope>NUCLEOTIDE SEQUENCE [LARGE SCALE GENOMIC DNA]</scope>
</reference>
<protein>
    <submittedName>
        <fullName evidence="1">Uncharacterized protein</fullName>
    </submittedName>
</protein>
<accession>A0A0G0B8T2</accession>